<comment type="similarity">
    <text evidence="2">Belongs to the CPA3 antiporters (TC 2.A.63) subunit D family.</text>
</comment>
<feature type="transmembrane region" description="Helical" evidence="9">
    <location>
        <begin position="459"/>
        <end position="476"/>
    </location>
</feature>
<keyword evidence="3" id="KW-1003">Cell membrane</keyword>
<dbReference type="Pfam" id="PF00361">
    <property type="entry name" value="Proton_antipo_M"/>
    <property type="match status" value="1"/>
</dbReference>
<feature type="transmembrane region" description="Helical" evidence="9">
    <location>
        <begin position="397"/>
        <end position="417"/>
    </location>
</feature>
<evidence type="ECO:0000256" key="7">
    <source>
        <dbReference type="ARBA" id="ARBA00025624"/>
    </source>
</evidence>
<accession>A0ABV0JNC1</accession>
<keyword evidence="12" id="KW-1185">Reference proteome</keyword>
<evidence type="ECO:0000259" key="10">
    <source>
        <dbReference type="Pfam" id="PF00361"/>
    </source>
</evidence>
<feature type="transmembrane region" description="Helical" evidence="9">
    <location>
        <begin position="29"/>
        <end position="48"/>
    </location>
</feature>
<dbReference type="Proteomes" id="UP001442494">
    <property type="component" value="Unassembled WGS sequence"/>
</dbReference>
<feature type="transmembrane region" description="Helical" evidence="9">
    <location>
        <begin position="117"/>
        <end position="137"/>
    </location>
</feature>
<sequence>MNTITIAWIALPFFLGFTIYLFPKLDKTLALFTAFASAAYALQLFVTQSPLTLQLLDHFGVTLIVDQLSGYFILTNALVTAAVILYCWHSDKTAFFYAQAIILHGSINAAFACADFISLYVALEVSGIAAFLLIAYPRTDRSIWVALRYLFISNTAMLFYLVGAVLAYQTNHSFSFASLRGAPPEALALIFLGLLVKGGIFVSGLWLPLTHSESETPVSAMLSGVVVKAGVYPLVRCALMVDELDPLIRIFGVGTALLGVFYAVFEKDTKRMLAFHTISQLGFILAAPVVGGFYALTHGLVKSALFLIAGALPSRNFKELQHKPLNTTLWIALVIASFSISGFPLLSGFGAKVLTTKNLLPEQAIAMNVAALGTAISFAKFIFLPHKADGEEVVKPGFWPAAILLLGGLFVANIAYYEAYTIANIVKPLATIGLGWLAYLLIFKRVVLKLPRVVEQFEHLIGGMSLMLLLLFWMVMA</sequence>
<dbReference type="InterPro" id="IPR001750">
    <property type="entry name" value="ND/Mrp_TM"/>
</dbReference>
<feature type="transmembrane region" description="Helical" evidence="9">
    <location>
        <begin position="149"/>
        <end position="168"/>
    </location>
</feature>
<protein>
    <submittedName>
        <fullName evidence="11">Cation:proton antiporter</fullName>
    </submittedName>
</protein>
<feature type="transmembrane region" description="Helical" evidence="9">
    <location>
        <begin position="272"/>
        <end position="294"/>
    </location>
</feature>
<proteinExistence type="inferred from homology"/>
<feature type="domain" description="NADH:quinone oxidoreductase/Mrp antiporter transmembrane" evidence="10">
    <location>
        <begin position="115"/>
        <end position="376"/>
    </location>
</feature>
<dbReference type="EMBL" id="JAMPKK010000017">
    <property type="protein sequence ID" value="MEP0864785.1"/>
    <property type="molecule type" value="Genomic_DNA"/>
</dbReference>
<evidence type="ECO:0000256" key="4">
    <source>
        <dbReference type="ARBA" id="ARBA00022692"/>
    </source>
</evidence>
<dbReference type="PANTHER" id="PTHR42703">
    <property type="entry name" value="NADH DEHYDROGENASE"/>
    <property type="match status" value="1"/>
</dbReference>
<keyword evidence="6 9" id="KW-0472">Membrane</keyword>
<gene>
    <name evidence="11" type="ORF">NDI37_09925</name>
</gene>
<evidence type="ECO:0000256" key="6">
    <source>
        <dbReference type="ARBA" id="ARBA00023136"/>
    </source>
</evidence>
<name>A0ABV0JNC1_9CYAN</name>
<feature type="transmembrane region" description="Helical" evidence="9">
    <location>
        <begin position="188"/>
        <end position="209"/>
    </location>
</feature>
<organism evidence="11 12">
    <name type="scientific">Funiculus sociatus GB2-A5</name>
    <dbReference type="NCBI Taxonomy" id="2933946"/>
    <lineage>
        <taxon>Bacteria</taxon>
        <taxon>Bacillati</taxon>
        <taxon>Cyanobacteriota</taxon>
        <taxon>Cyanophyceae</taxon>
        <taxon>Coleofasciculales</taxon>
        <taxon>Coleofasciculaceae</taxon>
        <taxon>Funiculus</taxon>
    </lineage>
</organism>
<feature type="transmembrane region" description="Helical" evidence="9">
    <location>
        <begin position="247"/>
        <end position="265"/>
    </location>
</feature>
<dbReference type="RefSeq" id="WP_190423554.1">
    <property type="nucleotide sequence ID" value="NZ_JAMPKK010000017.1"/>
</dbReference>
<evidence type="ECO:0000256" key="5">
    <source>
        <dbReference type="ARBA" id="ARBA00022989"/>
    </source>
</evidence>
<feature type="transmembrane region" description="Helical" evidence="9">
    <location>
        <begin position="429"/>
        <end position="447"/>
    </location>
</feature>
<keyword evidence="4 8" id="KW-0812">Transmembrane</keyword>
<evidence type="ECO:0000256" key="1">
    <source>
        <dbReference type="ARBA" id="ARBA00004651"/>
    </source>
</evidence>
<keyword evidence="5 9" id="KW-1133">Transmembrane helix</keyword>
<evidence type="ECO:0000256" key="2">
    <source>
        <dbReference type="ARBA" id="ARBA00005346"/>
    </source>
</evidence>
<comment type="subcellular location">
    <subcellularLocation>
        <location evidence="1">Cell membrane</location>
        <topology evidence="1">Multi-pass membrane protein</topology>
    </subcellularLocation>
    <subcellularLocation>
        <location evidence="8">Membrane</location>
        <topology evidence="8">Multi-pass membrane protein</topology>
    </subcellularLocation>
</comment>
<comment type="caution">
    <text evidence="11">The sequence shown here is derived from an EMBL/GenBank/DDBJ whole genome shotgun (WGS) entry which is preliminary data.</text>
</comment>
<dbReference type="NCBIfam" id="NF005564">
    <property type="entry name" value="PRK07234.1-4"/>
    <property type="match status" value="1"/>
</dbReference>
<feature type="transmembrane region" description="Helical" evidence="9">
    <location>
        <begin position="6"/>
        <end position="22"/>
    </location>
</feature>
<evidence type="ECO:0000256" key="3">
    <source>
        <dbReference type="ARBA" id="ARBA00022475"/>
    </source>
</evidence>
<reference evidence="11 12" key="1">
    <citation type="submission" date="2022-04" db="EMBL/GenBank/DDBJ databases">
        <title>Positive selection, recombination, and allopatry shape intraspecific diversity of widespread and dominant cyanobacteria.</title>
        <authorList>
            <person name="Wei J."/>
            <person name="Shu W."/>
            <person name="Hu C."/>
        </authorList>
    </citation>
    <scope>NUCLEOTIDE SEQUENCE [LARGE SCALE GENOMIC DNA]</scope>
    <source>
        <strain evidence="11 12">GB2-A5</strain>
    </source>
</reference>
<dbReference type="PANTHER" id="PTHR42703:SF1">
    <property type="entry name" value="NA(+)_H(+) ANTIPORTER SUBUNIT D1"/>
    <property type="match status" value="1"/>
</dbReference>
<feature type="transmembrane region" description="Helical" evidence="9">
    <location>
        <begin position="68"/>
        <end position="87"/>
    </location>
</feature>
<evidence type="ECO:0000313" key="12">
    <source>
        <dbReference type="Proteomes" id="UP001442494"/>
    </source>
</evidence>
<evidence type="ECO:0000256" key="8">
    <source>
        <dbReference type="RuleBase" id="RU000320"/>
    </source>
</evidence>
<evidence type="ECO:0000313" key="11">
    <source>
        <dbReference type="EMBL" id="MEP0864785.1"/>
    </source>
</evidence>
<feature type="transmembrane region" description="Helical" evidence="9">
    <location>
        <begin position="363"/>
        <end position="385"/>
    </location>
</feature>
<feature type="transmembrane region" description="Helical" evidence="9">
    <location>
        <begin position="329"/>
        <end position="351"/>
    </location>
</feature>
<comment type="function">
    <text evidence="7">NDH-1 shuttles electrons from NAD(P)H, via FMN and iron-sulfur (Fe-S) centers, to quinones in the respiratory chain. The immediate electron acceptor for the enzyme in this species is believed to be plastoquinone. Couples the redox reaction to proton translocation (for every two electrons transferred, four hydrogen ions are translocated across the cytoplasmic membrane), and thus conserves the redox energy in a proton gradient.</text>
</comment>
<evidence type="ECO:0000256" key="9">
    <source>
        <dbReference type="SAM" id="Phobius"/>
    </source>
</evidence>
<dbReference type="InterPro" id="IPR050586">
    <property type="entry name" value="CPA3_Na-H_Antiporter_D"/>
</dbReference>